<evidence type="ECO:0000256" key="18">
    <source>
        <dbReference type="RuleBase" id="RU362051"/>
    </source>
</evidence>
<dbReference type="InterPro" id="IPR011281">
    <property type="entry name" value="Succ_DH_flav_su_fwd"/>
</dbReference>
<evidence type="ECO:0000313" key="21">
    <source>
        <dbReference type="EMBL" id="QBH73645.1"/>
    </source>
</evidence>
<dbReference type="GO" id="GO:0005743">
    <property type="term" value="C:mitochondrial inner membrane"/>
    <property type="evidence" value="ECO:0007669"/>
    <property type="project" value="UniProtKB-SubCell"/>
</dbReference>
<evidence type="ECO:0000256" key="6">
    <source>
        <dbReference type="ARBA" id="ARBA00022630"/>
    </source>
</evidence>
<accession>A0A481SYD5</accession>
<dbReference type="EC" id="1.3.5.1" evidence="18"/>
<dbReference type="GO" id="GO:0008177">
    <property type="term" value="F:succinate dehydrogenase (quinone) activity"/>
    <property type="evidence" value="ECO:0007669"/>
    <property type="project" value="UniProtKB-EC"/>
</dbReference>
<comment type="similarity">
    <text evidence="3 18">Belongs to the FAD-dependent oxidoreductase 2 family. FRD/SDH subfamily.</text>
</comment>
<feature type="domain" description="Fumarate reductase/succinate dehydrogenase flavoprotein-like C-terminal" evidence="20">
    <location>
        <begin position="511"/>
        <end position="663"/>
    </location>
</feature>
<dbReference type="AlphaFoldDB" id="A0A481SYD5"/>
<dbReference type="FunFam" id="3.50.50.60:FF:000482">
    <property type="entry name" value="Succinate dehydrogenase complex, subunit A, flavoprotein (Fp)"/>
    <property type="match status" value="1"/>
</dbReference>
<dbReference type="SUPFAM" id="SSF51905">
    <property type="entry name" value="FAD/NAD(P)-binding domain"/>
    <property type="match status" value="1"/>
</dbReference>
<dbReference type="InterPro" id="IPR027477">
    <property type="entry name" value="Succ_DH/fumarate_Rdtase_cat_sf"/>
</dbReference>
<evidence type="ECO:0000259" key="20">
    <source>
        <dbReference type="Pfam" id="PF02910"/>
    </source>
</evidence>
<keyword evidence="9 18" id="KW-0809">Transit peptide</keyword>
<dbReference type="GO" id="GO:0006121">
    <property type="term" value="P:mitochondrial electron transport, succinate to ubiquinone"/>
    <property type="evidence" value="ECO:0007669"/>
    <property type="project" value="TreeGrafter"/>
</dbReference>
<feature type="binding site" evidence="15">
    <location>
        <position position="405"/>
    </location>
    <ligand>
        <name>substrate</name>
    </ligand>
</feature>
<evidence type="ECO:0000256" key="13">
    <source>
        <dbReference type="ARBA" id="ARBA00023136"/>
    </source>
</evidence>
<evidence type="ECO:0000256" key="16">
    <source>
        <dbReference type="PIRSR" id="PIRSR611281-3"/>
    </source>
</evidence>
<feature type="binding site" evidence="16">
    <location>
        <position position="439"/>
    </location>
    <ligand>
        <name>FAD</name>
        <dbReference type="ChEBI" id="CHEBI:57692"/>
    </ligand>
</feature>
<keyword evidence="12" id="KW-0496">Mitochondrion</keyword>
<evidence type="ECO:0000256" key="3">
    <source>
        <dbReference type="ARBA" id="ARBA00008040"/>
    </source>
</evidence>
<feature type="binding site" evidence="16">
    <location>
        <begin position="64"/>
        <end position="69"/>
    </location>
    <ligand>
        <name>FAD</name>
        <dbReference type="ChEBI" id="CHEBI:57692"/>
    </ligand>
</feature>
<dbReference type="GO" id="GO:0009055">
    <property type="term" value="F:electron transfer activity"/>
    <property type="evidence" value="ECO:0007669"/>
    <property type="project" value="TreeGrafter"/>
</dbReference>
<sequence>MSSLLKLQTIWANNAAQNTVNNLSKIFVARKLHYTAGQSQAKTSDSISRSYPVVDHKYDAIVVGAGGAGLRAAFGLVAEGFKTAVITKLFPTRSHTVAAQGGINAALGNMEEDDWRWHMYDTVKGSDWLGDQDAIHYMTREAPKAVTELENYGMPFSRTPEGRIYQRAFGGQSLKFGKGGQAHRCCCVADRTGHSLLHTLYGQSLRYDCNYFIEYLALDLIMSKDKKTCLGVTALCLEDGSIHRFRAKNTVLATGGYGRAYFSCTSAHTCTGDGTAMVSRAGLHNEDLEFVQFHPTGIYGAGCLITEGCRGEGGYLINSEGERFMERYAPVAKDLASRDVVSRSMTIEIREGRGCGPEKDHVYLQLHHLPPEQLHQRLPGISETAMIFAGVDVTREPIPVLPTVHYNMGGVPTNYKGQVLTVNDNGDDVVVGGLYAAGECACSSVHGANRLGANSLLDLVVFGRACAKTIANENKPGEALSDLDPKAGEASVANLDKVRFADGKIPVADLRLRMQKTMQTHAAVFRTQETLEQGCNLMCSLYKELKDMKVFDRSLIWNSDLVEALELQNLMINALQTIIGAENRKESRGAHAREDYKTRIDEYDFSKPIEGQQKKPFDQHWRKHTLTEMDIETGVVTIDYRPVIDETLSQQECATVPPAVRSY</sequence>
<evidence type="ECO:0000256" key="10">
    <source>
        <dbReference type="ARBA" id="ARBA00022982"/>
    </source>
</evidence>
<feature type="binding site" evidence="15">
    <location>
        <position position="306"/>
    </location>
    <ligand>
        <name>substrate</name>
    </ligand>
</feature>
<organism evidence="21">
    <name type="scientific">Liposcelis bostrychophila</name>
    <name type="common">Booklouse</name>
    <dbReference type="NCBI Taxonomy" id="185214"/>
    <lineage>
        <taxon>Eukaryota</taxon>
        <taxon>Metazoa</taxon>
        <taxon>Ecdysozoa</taxon>
        <taxon>Arthropoda</taxon>
        <taxon>Hexapoda</taxon>
        <taxon>Insecta</taxon>
        <taxon>Pterygota</taxon>
        <taxon>Neoptera</taxon>
        <taxon>Paraneoptera</taxon>
        <taxon>Psocodea</taxon>
        <taxon>Troctomorpha</taxon>
        <taxon>Liposcelidetae</taxon>
        <taxon>Liposcelididae</taxon>
        <taxon>Liposcelis</taxon>
    </lineage>
</organism>
<keyword evidence="4 18" id="KW-0813">Transport</keyword>
<dbReference type="GO" id="GO:0050660">
    <property type="term" value="F:flavin adenine dinucleotide binding"/>
    <property type="evidence" value="ECO:0007669"/>
    <property type="project" value="InterPro"/>
</dbReference>
<dbReference type="PANTHER" id="PTHR11632">
    <property type="entry name" value="SUCCINATE DEHYDROGENASE 2 FLAVOPROTEIN SUBUNIT"/>
    <property type="match status" value="1"/>
</dbReference>
<dbReference type="InterPro" id="IPR037099">
    <property type="entry name" value="Fum_R/Succ_DH_flav-like_C_sf"/>
</dbReference>
<evidence type="ECO:0000256" key="14">
    <source>
        <dbReference type="PIRSR" id="PIRSR000171-1"/>
    </source>
</evidence>
<evidence type="ECO:0000256" key="5">
    <source>
        <dbReference type="ARBA" id="ARBA00022532"/>
    </source>
</evidence>
<dbReference type="FunFam" id="3.90.700.10:FF:000001">
    <property type="entry name" value="Mitochondrial succinate dehydrogenase flavoprotein subunit"/>
    <property type="match status" value="1"/>
</dbReference>
<dbReference type="Gene3D" id="4.10.80.40">
    <property type="entry name" value="succinate dehydrogenase protein domain"/>
    <property type="match status" value="1"/>
</dbReference>
<keyword evidence="13 18" id="KW-0472">Membrane</keyword>
<keyword evidence="11 18" id="KW-0560">Oxidoreductase</keyword>
<dbReference type="SUPFAM" id="SSF46977">
    <property type="entry name" value="Succinate dehydrogenase/fumarate reductase flavoprotein C-terminal domain"/>
    <property type="match status" value="1"/>
</dbReference>
<evidence type="ECO:0000256" key="11">
    <source>
        <dbReference type="ARBA" id="ARBA00023002"/>
    </source>
</evidence>
<feature type="binding site" evidence="16">
    <location>
        <begin position="455"/>
        <end position="456"/>
    </location>
    <ligand>
        <name>FAD</name>
        <dbReference type="ChEBI" id="CHEBI:57692"/>
    </ligand>
</feature>
<proteinExistence type="evidence at transcript level"/>
<dbReference type="NCBIfam" id="TIGR01812">
    <property type="entry name" value="sdhA_frdA_Gneg"/>
    <property type="match status" value="1"/>
</dbReference>
<comment type="cofactor">
    <cofactor evidence="16">
        <name>FAD</name>
        <dbReference type="ChEBI" id="CHEBI:57692"/>
    </cofactor>
    <text evidence="16">Flavinylated by SdhE, about 5% flavinylation occurs in the absence of SdhE.</text>
</comment>
<feature type="modified residue" description="Tele-8alpha-FAD histidine" evidence="17">
    <location>
        <position position="95"/>
    </location>
</feature>
<dbReference type="InterPro" id="IPR003952">
    <property type="entry name" value="FRD_SDH_FAD_BS"/>
</dbReference>
<evidence type="ECO:0000256" key="4">
    <source>
        <dbReference type="ARBA" id="ARBA00022448"/>
    </source>
</evidence>
<keyword evidence="8 16" id="KW-0274">FAD</keyword>
<dbReference type="InterPro" id="IPR036188">
    <property type="entry name" value="FAD/NAD-bd_sf"/>
</dbReference>
<evidence type="ECO:0000259" key="19">
    <source>
        <dbReference type="Pfam" id="PF00890"/>
    </source>
</evidence>
<keyword evidence="6 16" id="KW-0285">Flavoprotein</keyword>
<dbReference type="PANTHER" id="PTHR11632:SF51">
    <property type="entry name" value="SUCCINATE DEHYDROGENASE [UBIQUINONE] FLAVOPROTEIN SUBUNIT, MITOCHONDRIAL"/>
    <property type="match status" value="1"/>
</dbReference>
<dbReference type="InterPro" id="IPR015939">
    <property type="entry name" value="Fum_Rdtase/Succ_DH_flav-like_C"/>
</dbReference>
<dbReference type="Gene3D" id="3.90.700.10">
    <property type="entry name" value="Succinate dehydrogenase/fumarate reductase flavoprotein, catalytic domain"/>
    <property type="match status" value="1"/>
</dbReference>
<dbReference type="InterPro" id="IPR030664">
    <property type="entry name" value="SdhA/FrdA/AprA"/>
</dbReference>
<dbReference type="FunFam" id="1.20.58.100:FF:000001">
    <property type="entry name" value="Succinate dehydrogenase flavoprotein subunit (SdhA)"/>
    <property type="match status" value="1"/>
</dbReference>
<feature type="binding site" evidence="15">
    <location>
        <position position="450"/>
    </location>
    <ligand>
        <name>substrate</name>
    </ligand>
</feature>
<evidence type="ECO:0000256" key="1">
    <source>
        <dbReference type="ARBA" id="ARBA00004443"/>
    </source>
</evidence>
<dbReference type="NCBIfam" id="TIGR01816">
    <property type="entry name" value="sdhA_forward"/>
    <property type="match status" value="1"/>
</dbReference>
<dbReference type="SUPFAM" id="SSF56425">
    <property type="entry name" value="Succinate dehydrogenase/fumarate reductase flavoprotein, catalytic domain"/>
    <property type="match status" value="1"/>
</dbReference>
<dbReference type="PROSITE" id="PS00504">
    <property type="entry name" value="FRD_SDH_FAD_BINDING"/>
    <property type="match status" value="1"/>
</dbReference>
<name>A0A481SYD5_LIPBO</name>
<comment type="catalytic activity">
    <reaction evidence="18">
        <text>a quinone + succinate = fumarate + a quinol</text>
        <dbReference type="Rhea" id="RHEA:40523"/>
        <dbReference type="ChEBI" id="CHEBI:24646"/>
        <dbReference type="ChEBI" id="CHEBI:29806"/>
        <dbReference type="ChEBI" id="CHEBI:30031"/>
        <dbReference type="ChEBI" id="CHEBI:132124"/>
        <dbReference type="EC" id="1.3.5.1"/>
    </reaction>
</comment>
<evidence type="ECO:0000256" key="2">
    <source>
        <dbReference type="ARBA" id="ARBA00004788"/>
    </source>
</evidence>
<dbReference type="Gene3D" id="3.50.50.60">
    <property type="entry name" value="FAD/NAD(P)-binding domain"/>
    <property type="match status" value="1"/>
</dbReference>
<dbReference type="FunFam" id="4.10.80.40:FF:000004">
    <property type="entry name" value="Succinate dehydrogenase [ubiquinone] flavoprotein subunit, mitochondrial"/>
    <property type="match status" value="1"/>
</dbReference>
<evidence type="ECO:0000256" key="7">
    <source>
        <dbReference type="ARBA" id="ARBA00022792"/>
    </source>
</evidence>
<comment type="subcellular location">
    <subcellularLocation>
        <location evidence="1 18">Mitochondrion inner membrane</location>
        <topology evidence="1 18">Peripheral membrane protein</topology>
        <orientation evidence="1 18">Matrix side</orientation>
    </subcellularLocation>
</comment>
<protein>
    <recommendedName>
        <fullName evidence="18">Succinate dehydrogenase [ubiquinone] flavoprotein subunit, mitochondrial</fullName>
        <ecNumber evidence="18">1.3.5.1</ecNumber>
    </recommendedName>
</protein>
<evidence type="ECO:0000256" key="17">
    <source>
        <dbReference type="PIRSR" id="PIRSR611281-4"/>
    </source>
</evidence>
<dbReference type="InterPro" id="IPR003953">
    <property type="entry name" value="FAD-dep_OxRdtase_2_FAD-bd"/>
</dbReference>
<feature type="domain" description="FAD-dependent oxidoreductase 2 FAD-binding" evidence="19">
    <location>
        <begin position="59"/>
        <end position="456"/>
    </location>
</feature>
<feature type="binding site" evidence="15">
    <location>
        <position position="294"/>
    </location>
    <ligand>
        <name>substrate</name>
    </ligand>
</feature>
<comment type="pathway">
    <text evidence="2 18">Carbohydrate metabolism; tricarboxylic acid cycle; fumarate from succinate (eukaryal route): step 1/1.</text>
</comment>
<dbReference type="Pfam" id="PF00890">
    <property type="entry name" value="FAD_binding_2"/>
    <property type="match status" value="1"/>
</dbReference>
<feature type="binding site" evidence="16">
    <location>
        <position position="273"/>
    </location>
    <ligand>
        <name>FAD</name>
        <dbReference type="ChEBI" id="CHEBI:57692"/>
    </ligand>
</feature>
<evidence type="ECO:0000256" key="8">
    <source>
        <dbReference type="ARBA" id="ARBA00022827"/>
    </source>
</evidence>
<dbReference type="InterPro" id="IPR014006">
    <property type="entry name" value="Succ_Dhase_FrdA_Gneg"/>
</dbReference>
<evidence type="ECO:0000256" key="9">
    <source>
        <dbReference type="ARBA" id="ARBA00022946"/>
    </source>
</evidence>
<keyword evidence="5 18" id="KW-0816">Tricarboxylic acid cycle</keyword>
<dbReference type="PIRSF" id="PIRSF000171">
    <property type="entry name" value="SDHA_APRA_LASPO"/>
    <property type="match status" value="1"/>
</dbReference>
<dbReference type="EMBL" id="MH799486">
    <property type="protein sequence ID" value="QBH73645.1"/>
    <property type="molecule type" value="mRNA"/>
</dbReference>
<dbReference type="Pfam" id="PF02910">
    <property type="entry name" value="Succ_DH_flav_C"/>
    <property type="match status" value="1"/>
</dbReference>
<evidence type="ECO:0000256" key="15">
    <source>
        <dbReference type="PIRSR" id="PIRSR611281-2"/>
    </source>
</evidence>
<dbReference type="Gene3D" id="1.20.58.100">
    <property type="entry name" value="Fumarate reductase/succinate dehydrogenase flavoprotein-like, C-terminal domain"/>
    <property type="match status" value="1"/>
</dbReference>
<feature type="binding site" evidence="16">
    <location>
        <begin position="87"/>
        <end position="102"/>
    </location>
    <ligand>
        <name>FAD</name>
        <dbReference type="ChEBI" id="CHEBI:57692"/>
    </ligand>
</feature>
<keyword evidence="10 18" id="KW-0249">Electron transport</keyword>
<reference evidence="21" key="1">
    <citation type="journal article" date="2019" name="Sci. Rep.">
        <title>No signal of deleterious mutation accumulation in conserved gene sequences of extant asexual hexapods.</title>
        <authorList>
            <person name="Brandt A."/>
            <person name="Bast J."/>
            <person name="Scheu S."/>
            <person name="Meusemann K."/>
            <person name="Donath A."/>
            <person name="Schuette K."/>
            <person name="Machida R."/>
            <person name="Kraaijeveld K."/>
        </authorList>
    </citation>
    <scope>NUCLEOTIDE SEQUENCE</scope>
    <source>
        <strain evidence="21">OG1031</strain>
    </source>
</reference>
<feature type="active site" description="Proton acceptor" evidence="14">
    <location>
        <position position="338"/>
    </location>
</feature>
<dbReference type="UniPathway" id="UPA00223">
    <property type="reaction ID" value="UER01006"/>
</dbReference>
<evidence type="ECO:0000256" key="12">
    <source>
        <dbReference type="ARBA" id="ARBA00023128"/>
    </source>
</evidence>
<dbReference type="GO" id="GO:0006099">
    <property type="term" value="P:tricarboxylic acid cycle"/>
    <property type="evidence" value="ECO:0007669"/>
    <property type="project" value="UniProtKB-UniPathway"/>
</dbReference>
<keyword evidence="7" id="KW-0999">Mitochondrion inner membrane</keyword>
<comment type="function">
    <text evidence="18">Flavoprotein (FP) subunit of succinate dehydrogenase (SDH) that is involved in complex II of the mitochondrial electron transport chain and is responsible for transferring electrons from succinate to ubiquinone (coenzyme Q).</text>
</comment>